<dbReference type="OMA" id="CQIASAH"/>
<evidence type="ECO:0000313" key="10">
    <source>
        <dbReference type="Proteomes" id="UP000033140"/>
    </source>
</evidence>
<dbReference type="PANTHER" id="PTHR23410">
    <property type="entry name" value="RIBOSOMAL PROTEIN L5-RELATED"/>
    <property type="match status" value="1"/>
</dbReference>
<proteinExistence type="inferred from homology"/>
<dbReference type="GO" id="GO:0022625">
    <property type="term" value="C:cytosolic large ribosomal subunit"/>
    <property type="evidence" value="ECO:0007669"/>
    <property type="project" value="TreeGrafter"/>
</dbReference>
<evidence type="ECO:0000256" key="5">
    <source>
        <dbReference type="ARBA" id="ARBA00023274"/>
    </source>
</evidence>
<dbReference type="Pfam" id="PF14204">
    <property type="entry name" value="Ribosomal_L18_c"/>
    <property type="match status" value="1"/>
</dbReference>
<evidence type="ECO:0000259" key="8">
    <source>
        <dbReference type="Pfam" id="PF14204"/>
    </source>
</evidence>
<dbReference type="InterPro" id="IPR005485">
    <property type="entry name" value="Rbsml_uL18_euk_arch"/>
</dbReference>
<dbReference type="FunFam" id="3.30.420.100:FF:000002">
    <property type="entry name" value="60S ribosomal protein L5"/>
    <property type="match status" value="1"/>
</dbReference>
<evidence type="ECO:0000256" key="4">
    <source>
        <dbReference type="ARBA" id="ARBA00022980"/>
    </source>
</evidence>
<dbReference type="CDD" id="cd00432">
    <property type="entry name" value="Ribosomal_L18_L5e"/>
    <property type="match status" value="1"/>
</dbReference>
<keyword evidence="10" id="KW-1185">Reference proteome</keyword>
<comment type="subcellular location">
    <subcellularLocation>
        <location evidence="1">Cytoplasm</location>
    </subcellularLocation>
</comment>
<reference evidence="9 10" key="2">
    <citation type="journal article" date="2014" name="J. Gen. Appl. Microbiol.">
        <title>The early diverging ascomycetous budding yeast Saitoella complicata has three histone deacetylases belonging to the Clr6, Hos2, and Rpd3 lineages.</title>
        <authorList>
            <person name="Nishida H."/>
            <person name="Matsumoto T."/>
            <person name="Kondo S."/>
            <person name="Hamamoto M."/>
            <person name="Yoshikawa H."/>
        </authorList>
    </citation>
    <scope>NUCLEOTIDE SEQUENCE [LARGE SCALE GENOMIC DNA]</scope>
    <source>
        <strain evidence="9 10">NRRL Y-17804</strain>
    </source>
</reference>
<protein>
    <recommendedName>
        <fullName evidence="8">Large ribosomal subunit protein uL18 C-terminal eukaryotes domain-containing protein</fullName>
    </recommendedName>
</protein>
<feature type="domain" description="Large ribosomal subunit protein uL18 C-terminal eukaryotes" evidence="8">
    <location>
        <begin position="312"/>
        <end position="370"/>
    </location>
</feature>
<dbReference type="Pfam" id="PF17144">
    <property type="entry name" value="Ribosomal_L5e"/>
    <property type="match status" value="1"/>
</dbReference>
<dbReference type="GO" id="GO:0006412">
    <property type="term" value="P:translation"/>
    <property type="evidence" value="ECO:0007669"/>
    <property type="project" value="InterPro"/>
</dbReference>
<dbReference type="PRINTS" id="PR00058">
    <property type="entry name" value="RIBOSOMALL5"/>
</dbReference>
<evidence type="ECO:0000256" key="3">
    <source>
        <dbReference type="ARBA" id="ARBA00022490"/>
    </source>
</evidence>
<dbReference type="AlphaFoldDB" id="A0A0E9NKR6"/>
<name>A0A0E9NKR6_SAICN</name>
<gene>
    <name evidence="9" type="ORF">G7K_4555-t1</name>
</gene>
<dbReference type="Gene3D" id="3.30.420.100">
    <property type="match status" value="1"/>
</dbReference>
<evidence type="ECO:0000313" key="9">
    <source>
        <dbReference type="EMBL" id="GAO50429.1"/>
    </source>
</evidence>
<dbReference type="InterPro" id="IPR057268">
    <property type="entry name" value="Ribosomal_L18"/>
</dbReference>
<dbReference type="Proteomes" id="UP000033140">
    <property type="component" value="Unassembled WGS sequence"/>
</dbReference>
<dbReference type="EMBL" id="BACD03000032">
    <property type="protein sequence ID" value="GAO50429.1"/>
    <property type="molecule type" value="Genomic_DNA"/>
</dbReference>
<dbReference type="GO" id="GO:0008097">
    <property type="term" value="F:5S rRNA binding"/>
    <property type="evidence" value="ECO:0007669"/>
    <property type="project" value="InterPro"/>
</dbReference>
<dbReference type="STRING" id="698492.A0A0E9NKR6"/>
<reference evidence="9 10" key="3">
    <citation type="journal article" date="2015" name="Genome Announc.">
        <title>Draft Genome Sequence of the Archiascomycetous Yeast Saitoella complicata.</title>
        <authorList>
            <person name="Yamauchi K."/>
            <person name="Kondo S."/>
            <person name="Hamamoto M."/>
            <person name="Takahashi Y."/>
            <person name="Ogura Y."/>
            <person name="Hayashi T."/>
            <person name="Nishida H."/>
        </authorList>
    </citation>
    <scope>NUCLEOTIDE SEQUENCE [LARGE SCALE GENOMIC DNA]</scope>
    <source>
        <strain evidence="9 10">NRRL Y-17804</strain>
    </source>
</reference>
<evidence type="ECO:0000256" key="6">
    <source>
        <dbReference type="ARBA" id="ARBA00064763"/>
    </source>
</evidence>
<dbReference type="PANTHER" id="PTHR23410:SF12">
    <property type="entry name" value="LARGE RIBOSOMAL SUBUNIT PROTEIN UL18"/>
    <property type="match status" value="1"/>
</dbReference>
<evidence type="ECO:0000256" key="7">
    <source>
        <dbReference type="SAM" id="MobiDB-lite"/>
    </source>
</evidence>
<dbReference type="GO" id="GO:0000027">
    <property type="term" value="P:ribosomal large subunit assembly"/>
    <property type="evidence" value="ECO:0007669"/>
    <property type="project" value="TreeGrafter"/>
</dbReference>
<keyword evidence="3" id="KW-0963">Cytoplasm</keyword>
<keyword evidence="4" id="KW-0689">Ribosomal protein</keyword>
<sequence>MLSGARLVGQIRELRHTAWEKFDGDEILESLVRFSRVRQVSKSPSWYVVLRRPAILSITSIHPLYVVHGMDRWMTLSPFAKTVKNTAYFKRFQTKYRRRREGKTDYYARKRLITQAKNKYNSPKYRLVVRFTNTDIICQVVYAKIQGDHVLTAAYSHELPRYGINHGLTNWSAAYATGLLCARRALQKLGLDEKYPGVEEIDGEYSLQEPAEGEARPFKVFLDVGLKRTSTGSRLFAAVKGCSDGGILIPHSEKRFPGFDIESEELDAETLRKYIFGGHVAEYMETLMDDDEERYRVQFAGLIADGIESDQIEDMYAEAFEKIKEDPAAKPTQKKTKEEYKAAGAQYRQKKLSHAERKARVAAKIEQLQAQE</sequence>
<organism evidence="9 10">
    <name type="scientific">Saitoella complicata (strain BCRC 22490 / CBS 7301 / JCM 7358 / NBRC 10748 / NRRL Y-17804)</name>
    <dbReference type="NCBI Taxonomy" id="698492"/>
    <lineage>
        <taxon>Eukaryota</taxon>
        <taxon>Fungi</taxon>
        <taxon>Dikarya</taxon>
        <taxon>Ascomycota</taxon>
        <taxon>Taphrinomycotina</taxon>
        <taxon>Taphrinomycotina incertae sedis</taxon>
        <taxon>Saitoella</taxon>
    </lineage>
</organism>
<keyword evidence="5" id="KW-0687">Ribonucleoprotein</keyword>
<reference evidence="9 10" key="1">
    <citation type="journal article" date="2011" name="J. Gen. Appl. Microbiol.">
        <title>Draft genome sequencing of the enigmatic yeast Saitoella complicata.</title>
        <authorList>
            <person name="Nishida H."/>
            <person name="Hamamoto M."/>
            <person name="Sugiyama J."/>
        </authorList>
    </citation>
    <scope>NUCLEOTIDE SEQUENCE [LARGE SCALE GENOMIC DNA]</scope>
    <source>
        <strain evidence="9 10">NRRL Y-17804</strain>
    </source>
</reference>
<comment type="subunit">
    <text evidence="6">Component of the large ribosomal subunit (LSU). Mature yeast ribosomes consist of a small (40S) and a large (60S) subunit. The 40S small subunit contains 1 molecule of ribosomal RNA (18S rRNA) and 33 different proteins (encoded by 57 genes). The large 60S subunit contains 3 rRNA molecules (25S, 5.8S and 5S rRNA) and 46 different proteins (encoded by 81 genes). Component of a hexameric 5S RNP precursor complex, composed of 5S RNA, rrs1, rpf2, rpl5a/rpl5b, rpl11a/rpl11b and syo1; this complex acts as a precursor for ribosome assembly. rpl5a/rpl5b/uL18 forms a heterotrimeric complex with syo1 and rpl11a/rpl11b/uL5. Interaction of this complex with KAP104 allows the nuclear import of the heterotrimer.</text>
</comment>
<comment type="similarity">
    <text evidence="2">Belongs to the universal ribosomal protein uL18 family.</text>
</comment>
<dbReference type="InterPro" id="IPR025607">
    <property type="entry name" value="Ribosomal_uL18_C_euk"/>
</dbReference>
<comment type="caution">
    <text evidence="9">The sequence shown here is derived from an EMBL/GenBank/DDBJ whole genome shotgun (WGS) entry which is preliminary data.</text>
</comment>
<feature type="region of interest" description="Disordered" evidence="7">
    <location>
        <begin position="326"/>
        <end position="355"/>
    </location>
</feature>
<evidence type="ECO:0000256" key="2">
    <source>
        <dbReference type="ARBA" id="ARBA00007116"/>
    </source>
</evidence>
<evidence type="ECO:0000256" key="1">
    <source>
        <dbReference type="ARBA" id="ARBA00004496"/>
    </source>
</evidence>
<dbReference type="SUPFAM" id="SSF53137">
    <property type="entry name" value="Translational machinery components"/>
    <property type="match status" value="1"/>
</dbReference>
<dbReference type="GO" id="GO:0003735">
    <property type="term" value="F:structural constituent of ribosome"/>
    <property type="evidence" value="ECO:0007669"/>
    <property type="project" value="InterPro"/>
</dbReference>
<dbReference type="HAMAP" id="MF_01337_A">
    <property type="entry name" value="Ribosomal_uL18_A"/>
    <property type="match status" value="1"/>
</dbReference>
<accession>A0A0E9NKR6</accession>